<accession>A0A6A4NMZ7</accession>
<dbReference type="Proteomes" id="UP000447434">
    <property type="component" value="Chromosome 20"/>
</dbReference>
<name>A0A6A4NMZ7_LUPAL</name>
<sequence>MNFIYSFIFLPHFHSSVTKQKPKGIKDSKKERKKYIRKACHGRLWRSVNWRAFMLRWVYHRKKKF</sequence>
<protein>
    <submittedName>
        <fullName evidence="1">Uncharacterized protein</fullName>
    </submittedName>
</protein>
<comment type="caution">
    <text evidence="1">The sequence shown here is derived from an EMBL/GenBank/DDBJ whole genome shotgun (WGS) entry which is preliminary data.</text>
</comment>
<keyword evidence="2" id="KW-1185">Reference proteome</keyword>
<dbReference type="EMBL" id="WOCE01000020">
    <property type="protein sequence ID" value="KAE9590680.1"/>
    <property type="molecule type" value="Genomic_DNA"/>
</dbReference>
<evidence type="ECO:0000313" key="1">
    <source>
        <dbReference type="EMBL" id="KAE9590680.1"/>
    </source>
</evidence>
<reference evidence="2" key="1">
    <citation type="journal article" date="2020" name="Nat. Commun.">
        <title>Genome sequence of the cluster root forming white lupin.</title>
        <authorList>
            <person name="Hufnagel B."/>
            <person name="Marques A."/>
            <person name="Soriano A."/>
            <person name="Marques L."/>
            <person name="Divol F."/>
            <person name="Doumas P."/>
            <person name="Sallet E."/>
            <person name="Mancinotti D."/>
            <person name="Carrere S."/>
            <person name="Marande W."/>
            <person name="Arribat S."/>
            <person name="Keller J."/>
            <person name="Huneau C."/>
            <person name="Blein T."/>
            <person name="Aime D."/>
            <person name="Laguerre M."/>
            <person name="Taylor J."/>
            <person name="Schubert V."/>
            <person name="Nelson M."/>
            <person name="Geu-Flores F."/>
            <person name="Crespi M."/>
            <person name="Gallardo-Guerrero K."/>
            <person name="Delaux P.-M."/>
            <person name="Salse J."/>
            <person name="Berges H."/>
            <person name="Guyot R."/>
            <person name="Gouzy J."/>
            <person name="Peret B."/>
        </authorList>
    </citation>
    <scope>NUCLEOTIDE SEQUENCE [LARGE SCALE GENOMIC DNA]</scope>
    <source>
        <strain evidence="2">cv. Amiga</strain>
    </source>
</reference>
<proteinExistence type="predicted"/>
<evidence type="ECO:0000313" key="2">
    <source>
        <dbReference type="Proteomes" id="UP000447434"/>
    </source>
</evidence>
<gene>
    <name evidence="1" type="ORF">Lalb_Chr20g0110221</name>
</gene>
<organism evidence="1 2">
    <name type="scientific">Lupinus albus</name>
    <name type="common">White lupine</name>
    <name type="synonym">Lupinus termis</name>
    <dbReference type="NCBI Taxonomy" id="3870"/>
    <lineage>
        <taxon>Eukaryota</taxon>
        <taxon>Viridiplantae</taxon>
        <taxon>Streptophyta</taxon>
        <taxon>Embryophyta</taxon>
        <taxon>Tracheophyta</taxon>
        <taxon>Spermatophyta</taxon>
        <taxon>Magnoliopsida</taxon>
        <taxon>eudicotyledons</taxon>
        <taxon>Gunneridae</taxon>
        <taxon>Pentapetalae</taxon>
        <taxon>rosids</taxon>
        <taxon>fabids</taxon>
        <taxon>Fabales</taxon>
        <taxon>Fabaceae</taxon>
        <taxon>Papilionoideae</taxon>
        <taxon>50 kb inversion clade</taxon>
        <taxon>genistoids sensu lato</taxon>
        <taxon>core genistoids</taxon>
        <taxon>Genisteae</taxon>
        <taxon>Lupinus</taxon>
    </lineage>
</organism>
<dbReference type="AlphaFoldDB" id="A0A6A4NMZ7"/>